<proteinExistence type="predicted"/>
<evidence type="ECO:0000256" key="1">
    <source>
        <dbReference type="SAM" id="SignalP"/>
    </source>
</evidence>
<keyword evidence="1" id="KW-0732">Signal</keyword>
<name>B6AKV2_9BACT</name>
<gene>
    <name evidence="2" type="ORF">CGL2_10641015</name>
</gene>
<feature type="signal peptide" evidence="1">
    <location>
        <begin position="1"/>
        <end position="26"/>
    </location>
</feature>
<organism evidence="2">
    <name type="scientific">Leptospirillum sp. Group II '5-way CG'</name>
    <dbReference type="NCBI Taxonomy" id="419541"/>
    <lineage>
        <taxon>Bacteria</taxon>
        <taxon>Pseudomonadati</taxon>
        <taxon>Nitrospirota</taxon>
        <taxon>Nitrospiria</taxon>
        <taxon>Nitrospirales</taxon>
        <taxon>Nitrospiraceae</taxon>
        <taxon>Leptospirillum</taxon>
    </lineage>
</organism>
<sequence>MGKRGKNHFRSMATLFLLFFIVSGCATEGDYRKIVDSWVGKSSQELVHRWGYPKNQVLAPDKNIVYVYHKSRLLNYTQYYYTNYGNMGYNGYGNSNETGSTTQTIKLNCTTWFEIDKKNQKIKNVAFKGNLCMAGGLGGDHPDPPPRKTNKKR</sequence>
<protein>
    <recommendedName>
        <fullName evidence="3">Lipoprotein</fullName>
    </recommendedName>
</protein>
<evidence type="ECO:0000313" key="2">
    <source>
        <dbReference type="EMBL" id="EDZ40216.1"/>
    </source>
</evidence>
<dbReference type="AlphaFoldDB" id="B6AKV2"/>
<feature type="chain" id="PRO_5002842389" description="Lipoprotein" evidence="1">
    <location>
        <begin position="27"/>
        <end position="153"/>
    </location>
</feature>
<reference evidence="2" key="1">
    <citation type="journal article" date="2004" name="Nature">
        <title>Community structure and metabolism through reconstruction of microbial genomes from the environment.</title>
        <authorList>
            <person name="Tyson G.W."/>
            <person name="Chapman J."/>
            <person name="Hugenholtz P."/>
            <person name="Allen E.E."/>
            <person name="Ram R.J."/>
            <person name="Richardson P.M."/>
            <person name="Solovyev V.V."/>
            <person name="Rubin E.M."/>
            <person name="Rokhsar D.S."/>
            <person name="Banfield J.F."/>
        </authorList>
    </citation>
    <scope>NUCLEOTIDE SEQUENCE [LARGE SCALE GENOMIC DNA]</scope>
</reference>
<dbReference type="EMBL" id="DS995259">
    <property type="protein sequence ID" value="EDZ40216.1"/>
    <property type="molecule type" value="Genomic_DNA"/>
</dbReference>
<dbReference type="PROSITE" id="PS51257">
    <property type="entry name" value="PROKAR_LIPOPROTEIN"/>
    <property type="match status" value="1"/>
</dbReference>
<reference evidence="2" key="2">
    <citation type="journal article" date="2008" name="PLoS Biol.">
        <title>Population genomic analysis of strain variation in Leptospirillum group II bacteria involved in acid mine drainage formation.</title>
        <authorList>
            <person name="Simmons S.L."/>
            <person name="Dibartolo G."/>
            <person name="Denef V.J."/>
            <person name="Goltsman D.S."/>
            <person name="Thelen M.P."/>
            <person name="Banfield J.F."/>
        </authorList>
    </citation>
    <scope>NUCLEOTIDE SEQUENCE [LARGE SCALE GENOMIC DNA]</scope>
</reference>
<evidence type="ECO:0008006" key="3">
    <source>
        <dbReference type="Google" id="ProtNLM"/>
    </source>
</evidence>
<accession>B6AKV2</accession>